<evidence type="ECO:0000256" key="3">
    <source>
        <dbReference type="ARBA" id="ARBA00022777"/>
    </source>
</evidence>
<dbReference type="InterPro" id="IPR052700">
    <property type="entry name" value="Carb_kinase_PfkB-like"/>
</dbReference>
<keyword evidence="7" id="KW-1185">Reference proteome</keyword>
<protein>
    <submittedName>
        <fullName evidence="6">Sugar/nucleoside kinase (Ribokinase family)</fullName>
    </submittedName>
</protein>
<dbReference type="SUPFAM" id="SSF53613">
    <property type="entry name" value="Ribokinase-like"/>
    <property type="match status" value="1"/>
</dbReference>
<accession>A0A7X5VD53</accession>
<evidence type="ECO:0000313" key="7">
    <source>
        <dbReference type="Proteomes" id="UP000555407"/>
    </source>
</evidence>
<dbReference type="InterPro" id="IPR002173">
    <property type="entry name" value="Carboh/pur_kinase_PfkB_CS"/>
</dbReference>
<dbReference type="Gene3D" id="3.40.1190.20">
    <property type="match status" value="1"/>
</dbReference>
<dbReference type="Pfam" id="PF00294">
    <property type="entry name" value="PfkB"/>
    <property type="match status" value="1"/>
</dbReference>
<feature type="region of interest" description="Disordered" evidence="4">
    <location>
        <begin position="285"/>
        <end position="307"/>
    </location>
</feature>
<evidence type="ECO:0000256" key="4">
    <source>
        <dbReference type="SAM" id="MobiDB-lite"/>
    </source>
</evidence>
<dbReference type="InterPro" id="IPR011611">
    <property type="entry name" value="PfkB_dom"/>
</dbReference>
<gene>
    <name evidence="6" type="ORF">BJY22_004751</name>
</gene>
<sequence>MGGSAQDRRALVCVGDLVEDVVVWPDGATRYGTDNPARIHRARGGAAANVAVFASRVGTSARFVGRVGDDPAGAALVRELVEAGVDAKVQRHGRTGTIVVVVDGSGERTMYPDRAAAAQLNDVPDDWFSGARAVHLSAYSLTGPPLSVLRRASVIGHAEGAVLTIDASSVALIDAIGPALFRDLVGALDPTYVFANGVEADAADLRALASESTTVVVKHGVAATEIHGTRSATVPVPPADDVRDTTGAGDAFTAGFLSAVLDGADPVEATEAGHTLARQVLGNPGATLQASGRKRTAAPKRTELSGD</sequence>
<evidence type="ECO:0000259" key="5">
    <source>
        <dbReference type="Pfam" id="PF00294"/>
    </source>
</evidence>
<reference evidence="6 7" key="1">
    <citation type="submission" date="2020-03" db="EMBL/GenBank/DDBJ databases">
        <title>Sequencing the genomes of 1000 actinobacteria strains.</title>
        <authorList>
            <person name="Klenk H.-P."/>
        </authorList>
    </citation>
    <scope>NUCLEOTIDE SEQUENCE [LARGE SCALE GENOMIC DNA]</scope>
    <source>
        <strain evidence="6 7">DSM 45490</strain>
    </source>
</reference>
<dbReference type="PROSITE" id="PS00584">
    <property type="entry name" value="PFKB_KINASES_2"/>
    <property type="match status" value="1"/>
</dbReference>
<keyword evidence="2" id="KW-0808">Transferase</keyword>
<organism evidence="6 7">
    <name type="scientific">Kribbella shirazensis</name>
    <dbReference type="NCBI Taxonomy" id="1105143"/>
    <lineage>
        <taxon>Bacteria</taxon>
        <taxon>Bacillati</taxon>
        <taxon>Actinomycetota</taxon>
        <taxon>Actinomycetes</taxon>
        <taxon>Propionibacteriales</taxon>
        <taxon>Kribbellaceae</taxon>
        <taxon>Kribbella</taxon>
    </lineage>
</organism>
<comment type="similarity">
    <text evidence="1">Belongs to the carbohydrate kinase PfkB family.</text>
</comment>
<name>A0A7X5VD53_9ACTN</name>
<evidence type="ECO:0000256" key="2">
    <source>
        <dbReference type="ARBA" id="ARBA00022679"/>
    </source>
</evidence>
<comment type="caution">
    <text evidence="6">The sequence shown here is derived from an EMBL/GenBank/DDBJ whole genome shotgun (WGS) entry which is preliminary data.</text>
</comment>
<evidence type="ECO:0000256" key="1">
    <source>
        <dbReference type="ARBA" id="ARBA00010688"/>
    </source>
</evidence>
<feature type="domain" description="Carbohydrate kinase PfkB" evidence="5">
    <location>
        <begin position="11"/>
        <end position="288"/>
    </location>
</feature>
<dbReference type="InterPro" id="IPR029056">
    <property type="entry name" value="Ribokinase-like"/>
</dbReference>
<dbReference type="GO" id="GO:0016301">
    <property type="term" value="F:kinase activity"/>
    <property type="evidence" value="ECO:0007669"/>
    <property type="project" value="UniProtKB-KW"/>
</dbReference>
<dbReference type="AlphaFoldDB" id="A0A7X5VD53"/>
<dbReference type="PANTHER" id="PTHR43320">
    <property type="entry name" value="SUGAR KINASE"/>
    <property type="match status" value="1"/>
</dbReference>
<keyword evidence="3 6" id="KW-0418">Kinase</keyword>
<dbReference type="RefSeq" id="WP_167210252.1">
    <property type="nucleotide sequence ID" value="NZ_JAASRO010000001.1"/>
</dbReference>
<proteinExistence type="inferred from homology"/>
<evidence type="ECO:0000313" key="6">
    <source>
        <dbReference type="EMBL" id="NIK59034.1"/>
    </source>
</evidence>
<dbReference type="EMBL" id="JAASRO010000001">
    <property type="protein sequence ID" value="NIK59034.1"/>
    <property type="molecule type" value="Genomic_DNA"/>
</dbReference>
<dbReference type="Proteomes" id="UP000555407">
    <property type="component" value="Unassembled WGS sequence"/>
</dbReference>